<proteinExistence type="inferred from homology"/>
<dbReference type="PANTHER" id="PTHR46264">
    <property type="entry name" value="TYROSINE-TRNA LIGASE"/>
    <property type="match status" value="1"/>
</dbReference>
<keyword evidence="3 9" id="KW-0547">Nucleotide-binding</keyword>
<dbReference type="PIRSF" id="PIRSF006588">
    <property type="entry name" value="TyrRS_arch_euk"/>
    <property type="match status" value="1"/>
</dbReference>
<organism evidence="10 11">
    <name type="scientific">Lolium multiflorum</name>
    <name type="common">Italian ryegrass</name>
    <name type="synonym">Lolium perenne subsp. multiflorum</name>
    <dbReference type="NCBI Taxonomy" id="4521"/>
    <lineage>
        <taxon>Eukaryota</taxon>
        <taxon>Viridiplantae</taxon>
        <taxon>Streptophyta</taxon>
        <taxon>Embryophyta</taxon>
        <taxon>Tracheophyta</taxon>
        <taxon>Spermatophyta</taxon>
        <taxon>Magnoliopsida</taxon>
        <taxon>Liliopsida</taxon>
        <taxon>Poales</taxon>
        <taxon>Poaceae</taxon>
        <taxon>BOP clade</taxon>
        <taxon>Pooideae</taxon>
        <taxon>Poodae</taxon>
        <taxon>Poeae</taxon>
        <taxon>Poeae Chloroplast Group 2 (Poeae type)</taxon>
        <taxon>Loliodinae</taxon>
        <taxon>Loliinae</taxon>
        <taxon>Lolium</taxon>
    </lineage>
</organism>
<dbReference type="Proteomes" id="UP001231189">
    <property type="component" value="Unassembled WGS sequence"/>
</dbReference>
<dbReference type="EC" id="6.1.1.1" evidence="1"/>
<comment type="caution">
    <text evidence="10">The sequence shown here is derived from an EMBL/GenBank/DDBJ whole genome shotgun (WGS) entry which is preliminary data.</text>
</comment>
<dbReference type="AlphaFoldDB" id="A0AAD8R770"/>
<evidence type="ECO:0000256" key="7">
    <source>
        <dbReference type="ARBA" id="ARBA00033323"/>
    </source>
</evidence>
<evidence type="ECO:0000256" key="1">
    <source>
        <dbReference type="ARBA" id="ARBA00013160"/>
    </source>
</evidence>
<comment type="similarity">
    <text evidence="9">Belongs to the class-I aminoacyl-tRNA synthetase family.</text>
</comment>
<dbReference type="GO" id="GO:0004831">
    <property type="term" value="F:tyrosine-tRNA ligase activity"/>
    <property type="evidence" value="ECO:0007669"/>
    <property type="project" value="UniProtKB-EC"/>
</dbReference>
<comment type="catalytic activity">
    <reaction evidence="8">
        <text>tRNA(Tyr) + L-tyrosine + ATP = L-tyrosyl-tRNA(Tyr) + AMP + diphosphate + H(+)</text>
        <dbReference type="Rhea" id="RHEA:10220"/>
        <dbReference type="Rhea" id="RHEA-COMP:9706"/>
        <dbReference type="Rhea" id="RHEA-COMP:9707"/>
        <dbReference type="ChEBI" id="CHEBI:15378"/>
        <dbReference type="ChEBI" id="CHEBI:30616"/>
        <dbReference type="ChEBI" id="CHEBI:33019"/>
        <dbReference type="ChEBI" id="CHEBI:58315"/>
        <dbReference type="ChEBI" id="CHEBI:78442"/>
        <dbReference type="ChEBI" id="CHEBI:78536"/>
        <dbReference type="ChEBI" id="CHEBI:456215"/>
        <dbReference type="EC" id="6.1.1.1"/>
    </reaction>
</comment>
<reference evidence="10" key="1">
    <citation type="submission" date="2023-07" db="EMBL/GenBank/DDBJ databases">
        <title>A chromosome-level genome assembly of Lolium multiflorum.</title>
        <authorList>
            <person name="Chen Y."/>
            <person name="Copetti D."/>
            <person name="Kolliker R."/>
            <person name="Studer B."/>
        </authorList>
    </citation>
    <scope>NUCLEOTIDE SEQUENCE</scope>
    <source>
        <strain evidence="10">02402/16</strain>
        <tissue evidence="10">Leaf</tissue>
    </source>
</reference>
<keyword evidence="6 9" id="KW-0030">Aminoacyl-tRNA synthetase</keyword>
<dbReference type="PANTHER" id="PTHR46264:SF4">
    <property type="entry name" value="TYROSINE--TRNA LIGASE, CYTOPLASMIC"/>
    <property type="match status" value="1"/>
</dbReference>
<dbReference type="Gene3D" id="3.40.50.620">
    <property type="entry name" value="HUPs"/>
    <property type="match status" value="1"/>
</dbReference>
<evidence type="ECO:0000256" key="6">
    <source>
        <dbReference type="ARBA" id="ARBA00023146"/>
    </source>
</evidence>
<dbReference type="SUPFAM" id="SSF52374">
    <property type="entry name" value="Nucleotidylyl transferase"/>
    <property type="match status" value="1"/>
</dbReference>
<dbReference type="GO" id="GO:0005524">
    <property type="term" value="F:ATP binding"/>
    <property type="evidence" value="ECO:0007669"/>
    <property type="project" value="UniProtKB-KW"/>
</dbReference>
<dbReference type="InterPro" id="IPR023617">
    <property type="entry name" value="Tyr-tRNA-ligase_arc/euk-type"/>
</dbReference>
<dbReference type="GO" id="GO:0006437">
    <property type="term" value="P:tyrosyl-tRNA aminoacylation"/>
    <property type="evidence" value="ECO:0007669"/>
    <property type="project" value="TreeGrafter"/>
</dbReference>
<keyword evidence="4 9" id="KW-0067">ATP-binding</keyword>
<dbReference type="Pfam" id="PF00579">
    <property type="entry name" value="tRNA-synt_1b"/>
    <property type="match status" value="2"/>
</dbReference>
<keyword evidence="5 9" id="KW-0648">Protein biosynthesis</keyword>
<dbReference type="InterPro" id="IPR002305">
    <property type="entry name" value="aa-tRNA-synth_Ic"/>
</dbReference>
<gene>
    <name evidence="10" type="ORF">QYE76_021139</name>
</gene>
<evidence type="ECO:0000256" key="3">
    <source>
        <dbReference type="ARBA" id="ARBA00022741"/>
    </source>
</evidence>
<evidence type="ECO:0000313" key="11">
    <source>
        <dbReference type="Proteomes" id="UP001231189"/>
    </source>
</evidence>
<dbReference type="InterPro" id="IPR050489">
    <property type="entry name" value="Tyr-tRNA_synthase"/>
</dbReference>
<evidence type="ECO:0000256" key="4">
    <source>
        <dbReference type="ARBA" id="ARBA00022840"/>
    </source>
</evidence>
<dbReference type="Gene3D" id="1.10.240.10">
    <property type="entry name" value="Tyrosyl-Transfer RNA Synthetase"/>
    <property type="match status" value="1"/>
</dbReference>
<sequence>MDVEERAATLLSTAEECVGGEDELLALLHDKPSPICFHSFQPSASGRLDIAQGVGKVIDVNKMIRAGCRVKILIEDQRMGGDLSKVRTTGHDMIEVWKALGMDLDGVEFLWSSEEISKRAHLYWPMVMSLARETKVVRLASLHPNPDNVKVDQLWEPIMRCADMLFLDLEADICQMGMDQREVKDLLPGLKEGQQKMSNSDPYSAIFMFDNEVDVKSKIKKAFCPVKITEGNPCLEYIQHILFPWFGKFEVLRNERSGGNRTYVTMEELLEDYISGALHPGDVKPALAKAINHILQPVRDHFKKKSDANCQSPV</sequence>
<evidence type="ECO:0000256" key="2">
    <source>
        <dbReference type="ARBA" id="ARBA00022598"/>
    </source>
</evidence>
<name>A0AAD8R770_LOLMU</name>
<keyword evidence="2 9" id="KW-0436">Ligase</keyword>
<evidence type="ECO:0000256" key="5">
    <source>
        <dbReference type="ARBA" id="ARBA00022917"/>
    </source>
</evidence>
<dbReference type="InterPro" id="IPR014729">
    <property type="entry name" value="Rossmann-like_a/b/a_fold"/>
</dbReference>
<evidence type="ECO:0000313" key="10">
    <source>
        <dbReference type="EMBL" id="KAK1615622.1"/>
    </source>
</evidence>
<dbReference type="GO" id="GO:0005737">
    <property type="term" value="C:cytoplasm"/>
    <property type="evidence" value="ECO:0007669"/>
    <property type="project" value="TreeGrafter"/>
</dbReference>
<keyword evidence="11" id="KW-1185">Reference proteome</keyword>
<evidence type="ECO:0000256" key="9">
    <source>
        <dbReference type="RuleBase" id="RU363036"/>
    </source>
</evidence>
<evidence type="ECO:0000256" key="8">
    <source>
        <dbReference type="ARBA" id="ARBA00048248"/>
    </source>
</evidence>
<accession>A0AAD8R770</accession>
<dbReference type="EMBL" id="JAUUTY010000006">
    <property type="protein sequence ID" value="KAK1615622.1"/>
    <property type="molecule type" value="Genomic_DNA"/>
</dbReference>
<protein>
    <recommendedName>
        <fullName evidence="1">tyrosine--tRNA ligase</fullName>
        <ecNumber evidence="1">6.1.1.1</ecNumber>
    </recommendedName>
    <alternativeName>
        <fullName evidence="7">Tyrosyl-tRNA synthetase</fullName>
    </alternativeName>
</protein>